<name>A0A1L7ANN4_9PROT</name>
<dbReference type="EMBL" id="CP015586">
    <property type="protein sequence ID" value="APT60393.1"/>
    <property type="molecule type" value="Genomic_DNA"/>
</dbReference>
<evidence type="ECO:0000313" key="2">
    <source>
        <dbReference type="Proteomes" id="UP000185494"/>
    </source>
</evidence>
<proteinExistence type="predicted"/>
<protein>
    <recommendedName>
        <fullName evidence="3">Killer suppression protein HigA</fullName>
    </recommendedName>
</protein>
<accession>A0A1L7ANN4</accession>
<keyword evidence="1" id="KW-0614">Plasmid</keyword>
<evidence type="ECO:0008006" key="3">
    <source>
        <dbReference type="Google" id="ProtNLM"/>
    </source>
</evidence>
<sequence>MEIAFRSKALRAVCLSGEDMDEQYGAEGAAALRGRLADMRAAECLGDVPLVTLLPSAADTAEASIEIGEGLRLVVKANHKRPPTLRDGNIDWPGVHRILIQRVESSDA</sequence>
<organism evidence="1 2">
    <name type="scientific">Roseomonas gilardii</name>
    <dbReference type="NCBI Taxonomy" id="257708"/>
    <lineage>
        <taxon>Bacteria</taxon>
        <taxon>Pseudomonadati</taxon>
        <taxon>Pseudomonadota</taxon>
        <taxon>Alphaproteobacteria</taxon>
        <taxon>Acetobacterales</taxon>
        <taxon>Roseomonadaceae</taxon>
        <taxon>Roseomonas</taxon>
    </lineage>
</organism>
<dbReference type="Proteomes" id="UP000185494">
    <property type="component" value="Chromosome 2"/>
</dbReference>
<dbReference type="AlphaFoldDB" id="A0A1L7ANN4"/>
<dbReference type="KEGG" id="rgi:RGI145_23915"/>
<gene>
    <name evidence="1" type="ORF">RGI145_23915</name>
</gene>
<reference evidence="1 2" key="1">
    <citation type="submission" date="2016-05" db="EMBL/GenBank/DDBJ databases">
        <title>Complete Genome and Methylome Analysis of Psychrotrophic Bacterial Isolates from Antarctic Lake Untersee.</title>
        <authorList>
            <person name="Fomenkov A."/>
            <person name="Akimov V.N."/>
            <person name="Vasilyeva L.V."/>
            <person name="Andersen D."/>
            <person name="Vincze T."/>
            <person name="Roberts R.J."/>
        </authorList>
    </citation>
    <scope>NUCLEOTIDE SEQUENCE [LARGE SCALE GENOMIC DNA]</scope>
    <source>
        <strain evidence="1 2">U14-5</strain>
        <plasmid evidence="2">Plasmid 2</plasmid>
    </source>
</reference>
<geneLocation type="plasmid" evidence="1 2">
    <name>2</name>
</geneLocation>
<evidence type="ECO:0000313" key="1">
    <source>
        <dbReference type="EMBL" id="APT60393.1"/>
    </source>
</evidence>